<dbReference type="EMBL" id="GEDG01030274">
    <property type="protein sequence ID" value="JAP12027.1"/>
    <property type="molecule type" value="Transcribed_RNA"/>
</dbReference>
<sequence>MGAHSLWDKEILLETQIELREGFHLNYVRFLLWKPELDYVRVPILEAETQLHVSLHLIFNIHSMLSINPT</sequence>
<reference evidence="1" key="1">
    <citation type="submission" date="2015-12" db="EMBL/GenBank/DDBJ databases">
        <title>Gene expression during late stages of embryo sac development: a critical building block for successful pollen-pistil interactions.</title>
        <authorList>
            <person name="Liu Y."/>
            <person name="Joly V."/>
            <person name="Sabar M."/>
            <person name="Matton D.P."/>
        </authorList>
    </citation>
    <scope>NUCLEOTIDE SEQUENCE</scope>
</reference>
<accession>A0A0V0GXV4</accession>
<proteinExistence type="predicted"/>
<organism evidence="1">
    <name type="scientific">Solanum chacoense</name>
    <name type="common">Chaco potato</name>
    <dbReference type="NCBI Taxonomy" id="4108"/>
    <lineage>
        <taxon>Eukaryota</taxon>
        <taxon>Viridiplantae</taxon>
        <taxon>Streptophyta</taxon>
        <taxon>Embryophyta</taxon>
        <taxon>Tracheophyta</taxon>
        <taxon>Spermatophyta</taxon>
        <taxon>Magnoliopsida</taxon>
        <taxon>eudicotyledons</taxon>
        <taxon>Gunneridae</taxon>
        <taxon>Pentapetalae</taxon>
        <taxon>asterids</taxon>
        <taxon>lamiids</taxon>
        <taxon>Solanales</taxon>
        <taxon>Solanaceae</taxon>
        <taxon>Solanoideae</taxon>
        <taxon>Solaneae</taxon>
        <taxon>Solanum</taxon>
    </lineage>
</organism>
<dbReference type="AlphaFoldDB" id="A0A0V0GXV4"/>
<protein>
    <submittedName>
        <fullName evidence="1">Putative ovule protein</fullName>
    </submittedName>
</protein>
<name>A0A0V0GXV4_SOLCH</name>
<evidence type="ECO:0000313" key="1">
    <source>
        <dbReference type="EMBL" id="JAP12027.1"/>
    </source>
</evidence>